<keyword evidence="11" id="KW-0106">Calcium</keyword>
<feature type="compositionally biased region" description="Polar residues" evidence="18">
    <location>
        <begin position="5286"/>
        <end position="5314"/>
    </location>
</feature>
<dbReference type="Pfam" id="PF17902">
    <property type="entry name" value="SH3_10"/>
    <property type="match status" value="1"/>
</dbReference>
<dbReference type="PANTHER" id="PTHR23169:SF24">
    <property type="entry name" value="DYSTONIN"/>
    <property type="match status" value="1"/>
</dbReference>
<dbReference type="InterPro" id="IPR003108">
    <property type="entry name" value="GAR_dom"/>
</dbReference>
<evidence type="ECO:0000256" key="2">
    <source>
        <dbReference type="ARBA" id="ARBA00004245"/>
    </source>
</evidence>
<gene>
    <name evidence="24" type="primary">DST</name>
</gene>
<evidence type="ECO:0000256" key="12">
    <source>
        <dbReference type="ARBA" id="ARBA00023136"/>
    </source>
</evidence>
<dbReference type="InterPro" id="IPR018247">
    <property type="entry name" value="EF_Hand_1_Ca_BS"/>
</dbReference>
<dbReference type="FunFam" id="1.20.58.60:FF:000093">
    <property type="entry name" value="dystonin isoform X1"/>
    <property type="match status" value="1"/>
</dbReference>
<dbReference type="CDD" id="cd00176">
    <property type="entry name" value="SPEC"/>
    <property type="match status" value="18"/>
</dbReference>
<feature type="coiled-coil region" evidence="17">
    <location>
        <begin position="1545"/>
        <end position="1583"/>
    </location>
</feature>
<comment type="subcellular location">
    <subcellularLocation>
        <location evidence="1">Cell membrane</location>
    </subcellularLocation>
    <subcellularLocation>
        <location evidence="3">Cell projection</location>
    </subcellularLocation>
    <subcellularLocation>
        <location evidence="2">Cytoplasm</location>
        <location evidence="2">Cytoskeleton</location>
    </subcellularLocation>
</comment>
<evidence type="ECO:0000256" key="7">
    <source>
        <dbReference type="ARBA" id="ARBA00022553"/>
    </source>
</evidence>
<feature type="coiled-coil region" evidence="17">
    <location>
        <begin position="1719"/>
        <end position="1774"/>
    </location>
</feature>
<dbReference type="FunFam" id="1.20.58.60:FF:000010">
    <property type="entry name" value="plectin isoform X2"/>
    <property type="match status" value="1"/>
</dbReference>
<feature type="region of interest" description="Disordered" evidence="18">
    <location>
        <begin position="5172"/>
        <end position="5238"/>
    </location>
</feature>
<dbReference type="FunFam" id="3.30.920.20:FF:000001">
    <property type="entry name" value="Microtubule-actin cross-linking factor 1"/>
    <property type="match status" value="1"/>
</dbReference>
<feature type="domain" description="EF-hand" evidence="22">
    <location>
        <begin position="4999"/>
        <end position="5034"/>
    </location>
</feature>
<dbReference type="GO" id="GO:0042995">
    <property type="term" value="C:cell projection"/>
    <property type="evidence" value="ECO:0007669"/>
    <property type="project" value="UniProtKB-SubCell"/>
</dbReference>
<dbReference type="FunFam" id="1.20.58.60:FF:000012">
    <property type="entry name" value="Microtubule-actin cross-linking factor 1"/>
    <property type="match status" value="1"/>
</dbReference>
<keyword evidence="13" id="KW-0009">Actin-binding</keyword>
<dbReference type="SUPFAM" id="SSF47473">
    <property type="entry name" value="EF-hand"/>
    <property type="match status" value="1"/>
</dbReference>
<evidence type="ECO:0000256" key="3">
    <source>
        <dbReference type="ARBA" id="ARBA00004316"/>
    </source>
</evidence>
<dbReference type="Gene3D" id="2.30.30.40">
    <property type="entry name" value="SH3 Domains"/>
    <property type="match status" value="1"/>
</dbReference>
<dbReference type="GeneTree" id="ENSGT00940000155008"/>
<feature type="coiled-coil region" evidence="17">
    <location>
        <begin position="2358"/>
        <end position="2392"/>
    </location>
</feature>
<dbReference type="FunFam" id="1.20.58.60:FF:000009">
    <property type="entry name" value="dystonin isoform X1"/>
    <property type="match status" value="1"/>
</dbReference>
<dbReference type="Pfam" id="PF18373">
    <property type="entry name" value="Spectrin_2"/>
    <property type="match status" value="1"/>
</dbReference>
<dbReference type="InterPro" id="IPR041615">
    <property type="entry name" value="Desmoplakin_SH3"/>
</dbReference>
<dbReference type="PROSITE" id="PS50002">
    <property type="entry name" value="SH3"/>
    <property type="match status" value="1"/>
</dbReference>
<feature type="compositionally biased region" description="Low complexity" evidence="18">
    <location>
        <begin position="5183"/>
        <end position="5192"/>
    </location>
</feature>
<dbReference type="InterPro" id="IPR011992">
    <property type="entry name" value="EF-hand-dom_pair"/>
</dbReference>
<evidence type="ECO:0000313" key="24">
    <source>
        <dbReference type="Ensembl" id="ENSXCOP00000015726.1"/>
    </source>
</evidence>
<dbReference type="FunFam" id="1.10.418.10:FF:000002">
    <property type="entry name" value="Microtubule-actin cross-linking factor 1"/>
    <property type="match status" value="1"/>
</dbReference>
<dbReference type="PROSITE" id="PS50021">
    <property type="entry name" value="CH"/>
    <property type="match status" value="2"/>
</dbReference>
<dbReference type="Gene3D" id="3.30.920.20">
    <property type="entry name" value="Gas2-like domain"/>
    <property type="match status" value="1"/>
</dbReference>
<dbReference type="GO" id="GO:0005198">
    <property type="term" value="F:structural molecule activity"/>
    <property type="evidence" value="ECO:0007669"/>
    <property type="project" value="TreeGrafter"/>
</dbReference>
<evidence type="ECO:0000256" key="5">
    <source>
        <dbReference type="ARBA" id="ARBA00022475"/>
    </source>
</evidence>
<dbReference type="SUPFAM" id="SSF47576">
    <property type="entry name" value="Calponin-homology domain, CH-domain"/>
    <property type="match status" value="1"/>
</dbReference>
<evidence type="ECO:0000259" key="20">
    <source>
        <dbReference type="PROSITE" id="PS50002"/>
    </source>
</evidence>
<dbReference type="InterPro" id="IPR001589">
    <property type="entry name" value="Actinin_actin-bd_CS"/>
</dbReference>
<dbReference type="PROSITE" id="PS51460">
    <property type="entry name" value="GAR"/>
    <property type="match status" value="1"/>
</dbReference>
<dbReference type="PROSITE" id="PS00018">
    <property type="entry name" value="EF_HAND_1"/>
    <property type="match status" value="2"/>
</dbReference>
<feature type="coiled-coil region" evidence="17">
    <location>
        <begin position="4248"/>
        <end position="4286"/>
    </location>
</feature>
<evidence type="ECO:0000256" key="19">
    <source>
        <dbReference type="SAM" id="SignalP"/>
    </source>
</evidence>
<dbReference type="FunFam" id="1.10.238.10:FF:000013">
    <property type="entry name" value="Microtubule-actin cross-linking factor 1"/>
    <property type="match status" value="1"/>
</dbReference>
<sequence length="5342" mass="610382">MIGFVSVCSLMIVLICLSKTYSVIYRGDLERYLVIYERDRVQKKTFTKWINQHLFKVRKHINDLYEDLRDGHNLISLLEVLSGDTLPRERGRMRFHRLQNVQIALDYLKRRQVKLVNIRNDDITDGNPKLTLGLIWTIILHFQISDIHVTGESEDMTAKERLLLWSKQITDGYVGVRCDNFTTSWRDGRLFNAIIHKYRPDLVDMSRVSTQTNRSNLEQAFTVAEQLGVAKLLDPEDVDVQSPDEKSVITYVSTLYDAFPKVPDGVDGISPNDVDIKWVEYQNMIKYLSQWIKHNVAVMSDRSFPNNPVELKALYTQYLQFKEHEIPLKENEKTKIQNLYKMLEMWIEFGRIQLPPSHHPNDVEKEWGKLIVAMLEREKSLRPELERLEMLQQIANRVQRDCVNGEDKLALARSALQSDTKRLESGIQFVNEAEVAGYLLECENILRQQVVDIQILLDGKFPFADQLVQRVSRLRDDLLALRAECSTVYSKGRTLTTEQTKRMISGITQSLNSGFPQSINSSFTSDITPSLTSGGLGTPGSTFTSGLTPSLNSSLTSPLTPSLTPNLPPASVPSYMGSGGGMEPGNLMHLKHMQIRKPLMKSSLADPSMSEEEVNLKYVQDLLNWVEEMHLQLERSEWGTDLPSVEMHLDNYKSVHRAIEEFQMSLKDARLSEIQMNMPLKLTYSDKLNKLDKQYEQLLSSSRDRQSHLESLHDFVSQATQELIWLNEKEEEEVAFDWSDRNSNISQKRDYHADLMRELDEKEDTIKSVQDKAERLMLKNHPARLTIEAYKAAMQTQWSWILQLCSCVEQHLKGNAVYFEFFSDAKVSMDYLKNLKDSIQRKYSCDRSSSLHRLEDLIQESMDEKEQLLQYRSTVAGLVGRAKNIVQLRPRNPEIPLRSSIPVRAICDYRQIEITIDKDDECVLVSNSHRAKWKVINPAGNEAMVPSVCFTVPPPNKEAVDLAARNEQLYQNVLMLWHRSHVNMKSVVSWHYLMADIRAIRNWNVASIKTMLPGEHQQVLSNLQSHFDEFLEDSKESEVFTVADCAQLERDVAACKEYYQELLRSAEREEHEESVYNHYISDIRNIRMHLESHEEHLIRQIRSPLERDDLEQSLQRITEHERKMSELERQKGDLDVMREKCEQFFRQAASSPSVSTLSSELSILVQSMSQVYSMSSIYMDKLKTVSLVVKHSQSAESLVKAYESKLYEEDAVNSDVKSIENVISTLKQWRTEIDERQEVFHDMEDELQKAHVISDRMFKAHNERDFDLDWHKERADQLSERWQNIHSQIDSRLRDLDGISKSLKHYRDSYSSVDQWISELETAQLKAQENKPDDSKALAEILNKQKVLVAEMEQKQNRIDECQKYSEQYSSAVKDYELQLMTFRATVDSQHKSPLKKRKIQSSSDAIQQEFMDLRTRYTALVTLMTQYVKFASETLKRAEDEEVSVEEMASKKEQIAEALRTLLEKHKEFTEKLEEVCDNLTLTENRLIGHQQQADNAESVTDLQQYQHEHQKDVLTNASTLNEVIISTKKFLEENRSKLTPDEIVKIEKKLEEAKSKAELMNERAEESRKDLEKVVTTAIKQESEKVQAAAVERLEESKSKIEGLLDWISNIGNEHMRSLDQMDHISKANGNLPEDTSAKGLIENDDANGNALQTSEKNFGSDSKEENATSLDLDKQYDRVKAHHQEILSQQQDLIMATRSAQALLDKQANMLSPEEKERLQRNIQDLKERYEASLTQAEQQMKQVQSVQEEVKKFEDDCEEFEDWLKQAEGEIESLGAPAGSLNILSDKFQKQKMFSEDVISHKGDLRFITMSGQKVLDVAKTCGLADVTSKNALLHVDTSGTCTAVKDKLDSSASRYKTLHSQCNLLGNNLREVVDKHKKYDDSSAGLLKWLNDSEEEARKQQSEAIAADPQILQKQLEETKALQGQMMGHQTAVDMLRKTAESLVTSEGNLLSNPDEIQETVEDIVERYDNLSKSVSDRNEKLQITLTRSMSVQDGLDEMIGWMEGVEASVKEEDKIPLDSSSLGDMLSREAALQQDIASRQSSISAMKAKVKKFAETADPSTAELLQSKMDALSQRFSDACDRHKHKVSQLEQLKEKVEEFERVTDKVQQFVMKRSQELHETDGPGKTFSELSQQMQVCIIQLCEISPDGSKAQLQSKIENVSNIFSTFKNTVNEKEEELSSCQDQLGEFRSAVCMLTKWLEETNDKVPATQPSSSEKKLGKDLQIVTELLDEWKTKDSAVKDLNSKGSALCSLITSLTSPAKTKTPNKSEGRLKCLFVISSELMGIQQNISFVSEGYTNLGETLKNRVEQLSSALQEVKEAQKGTEEMMTWLKDMKKTTSSWNTAASEKDSVETQLEQQKKFEDAMKQKQEQLQKLRERLQGLISDNPSSPEAEKWKKMLAEIDAAWTEISGSVEERKQNLEESNKNLEIFQTTELQLSQWLSEKELMMGVLGPLSIDPNMLKMQKQQVQILQNEFKSRKAQHDRLEEAASAILSSAGNQEPSSGKLVREKLASISQKWQGLTGQLDQRDSLIDQAVVKTGQFQELLRSLSNMTTQLENQLTNHHSSSTQPDAVKKQLEDVHNISAQLREERKKLKQAEAINVELSALVTEDYLKADLVRQLESVNKPFKQLEDKAGWCFNFIQLNSTFASSQQFHQTSKDFQSWLAEKLQDQYKSLPISAKVDILQQALEEHTKHQRSLREHEEAYNAIRGKGEMLLQSTDGAEKLALQGQLTTLSSNWEEVKKSSAEQADKLKTALLRSQKFQESAEKLSSWIQDCAASEGRITLTVDPAVVEGSISQVKALQKDVDKHRGLVEQLNTSAESLLEVANTDTEAITEEKGSIGSRLDKLVEGLQVKREHLEKISHTIKEFNDAYKEAQSQLEGAKKQVDSFEAKGVQAHSNKSLTNLKAQHKSLETVQNQVEHMKTLAKDLVVDVPDAEGVTDLLLQTDSVEKDYSNLNTKLEEACQELERKLQGIGQFQNSIREMFTRFTELDDELDNMSAVDLDLATLKEQQQGIQHFTVKLRELMANTSNAGDSCKKMLNESESSSDLLGLKRDLDALSKQCSKLMDRSKAREVQVQSTLAKLEELYDKVHHVEDKLLRAVAREASQEAVSLETDVINQQLDSVKAFQKEDIDPLQTQLHDINSLGQGLIQNAAKGTSTKKIEDDLDGINSKWNTLNKKVAERSAQLHEALLHCGRFQDALESLLSWLTDTEELVANQKPPSAEFKVVKAQIQEQKLLQRLLDDRKPTVELIKNEGGKVAELAEAVDKEKITKEIECLGERWDNLLKKAENRSQLESILVVTQQFHETLEPLSEWLTATEKHLANSEPIGTETSKLEDQITQHKGLEEEIMGHSKDLCQAVSLGQMLKTVSSVEEKEFVQSRLDATQARYIELQERCRRRADMLQQALANAQLFGEDEVALMNWLSEVHSKLEEVSVEDYKPDVLERQLAEQRTLQNDIELRKKNVDQATSNGMELLKQTTGDEVVIIQGKLDGIKTKYAEINFMSDNVLKTLERVLSLSNRLAHTHEDLNTWLETAEAEMKEFADQEPMGEHLIHSQNRQKVLLKETKDQKPVLEKLNELSSSLLDLIPWHTRESLDKLVTEDNERYRVVCDTITQQVDKMNADIHKSQQFEQAADNELSWLAAAEGKLLSMGEIRLEHDQTTAQLQAQKNMSMDIMKHKDAVDEIVKTGKAIMSSKNPGEKEALKAKTESLLEKYGIVSQLNSERYLQLERAQSLAGQFWETYEEMWPWLQETLNTFSQLPSPAIEYEMLRQQQEELRQMRELIAEHKPHIDKMNKTGPQLLELSPMEGVPIREKYTTADQLYTKLKADVKERAASLDEAISKSTQFHDKIDPMLESLERIAERLRQPPSISVEITENKAVSVDLEKLQPVYETLKQRGEEMIARAEGADKDISAKAVQDKLDHMVFLWNDIQVLLEEREAKLLDVMDLADKFWCDHCALIVTIKDSQDLLRELEEPGVDPSVVKQQQEFVEGFKEEIDGLQEELDVVQNQGAELMTACGEPDKPVIKKSVDEVNSAWENLNKTWKERVERLDEAMQAAVQFQDGLQGMFDWVDILENKLDSMSPVGTDLETVKQQIVELKEFKGEAYQLQIEMERLNHQAGLLLKKVTEEADRCAIQEPMSELKMLWDNLDEKIISRQHKLEGGLLALGQFQHALDELLAWMSHTEELLNEQRKAAGDPKAIEIELAKHHVLQIDVLAHKATVETVNKAGNELVESSAGEEASSLQSKLENLNQRWKAILEKTDQRKQQLEASLLQAQGFHGEIEDMQQWLKDTERQLLASKAVGGLPDTAREQLNAHLELCSTFEAKEELYRELLNKGGQLLAMSPQGPDSNTEQDLASLKEKWEAVQAKVTERKAKLEEALTLATDFHNSLQDFIVWLTQAEQTLNMVSPASLILETIMFQIDEHKIFVTEVNSHREHIIELDKAGTHLKYFSQKQDVVLIKNLLLSVQGRWEKLVQRSVERGRLLDDARKRAKQFHETFNKLMEWLDESEKALDSEVEIANDPDKIKMQLTQHKEFQKALGSKHSVYDTTARTGRALKEKTALKDDKQKLDDMLSELRDKWDTVCGKSVERQNKLEEALLFSGQFTDALQALIDWLYKVEPQLAEDQPVHGDIDLVLNLIDNHKVFQKELGKRTVSVQALKRSARELVENSHDDSSWVKVQMQELSTRWDTVCNLSVSKQARLEQALCQAEEFHSTVHILLEWLAEAEQSLRFHGNLPDDEEALRTLIEQHKEFIKKLEEKRVALNKATSMGEAILSICHPDSITTIKHWNTIIKARFEEVQAWVRQHQQRLAMALTEMLDTQELLENLLTWLQWAETNLNNRDKETLPQEIEEIKSLIAEHQNFMEEMTRKQPNVDKITKTHKRKPALEPHIQSHIPVLDKGRAGRKRSPTQTMYASTTQAPIETKNPRVNLLVTKWQHVWLLALDRRRKLNDALDRQEELKEFANFDFDVWRKRYMRWMNHKKSRVMDFFRRIDKDQDGKVTRQEFIEGILSSKFPTSRLEMSAVADIFDRDGDGYIDYYEFVAALHPNKDAYKPLTDADKIEDEVTRQVAKCKCPKRFQVEQIGANKYRFGDSQQLRLVRILRSTVMVRVGGGWMALDEFLVKNDPCRAKGRTNMELREKFILPEGATQVMASFRYRGRRSRPSSRGASPNRSTSSQSCPVPTNPAATSTPKTQHITRNYDKPWLTNSKPSTPLKSSDSFEIQGSKLRLPGYLSGKGFQSGEEGTLINNAVLKARAQTIGGNKAGSRGSNIQSVCSDMSETVGDSTRATPRSVSRQHGGKPSKIPTPQRRTTTISKLAKGSKR</sequence>
<dbReference type="Pfam" id="PF21019">
    <property type="entry name" value="Spectrin_3"/>
    <property type="match status" value="1"/>
</dbReference>
<dbReference type="Pfam" id="PF02187">
    <property type="entry name" value="GAS2"/>
    <property type="match status" value="1"/>
</dbReference>
<dbReference type="Gene3D" id="1.10.418.10">
    <property type="entry name" value="Calponin-like domain"/>
    <property type="match status" value="2"/>
</dbReference>
<reference evidence="24" key="2">
    <citation type="submission" date="2025-09" db="UniProtKB">
        <authorList>
            <consortium name="Ensembl"/>
        </authorList>
    </citation>
    <scope>IDENTIFICATION</scope>
</reference>
<dbReference type="InterPro" id="IPR041573">
    <property type="entry name" value="Desmoplakin_Spectrin-like"/>
</dbReference>
<dbReference type="FunFam" id="1.10.418.10:FF:000017">
    <property type="entry name" value="Microtubule-actin cross-linking factor 1"/>
    <property type="match status" value="1"/>
</dbReference>
<keyword evidence="5" id="KW-1003">Cell membrane</keyword>
<keyword evidence="8" id="KW-0493">Microtubule</keyword>
<evidence type="ECO:0000259" key="21">
    <source>
        <dbReference type="PROSITE" id="PS50021"/>
    </source>
</evidence>
<dbReference type="GO" id="GO:0005737">
    <property type="term" value="C:cytoplasm"/>
    <property type="evidence" value="ECO:0007669"/>
    <property type="project" value="TreeGrafter"/>
</dbReference>
<dbReference type="Pfam" id="PF21020">
    <property type="entry name" value="Spectrin_4"/>
    <property type="match status" value="1"/>
</dbReference>
<keyword evidence="15" id="KW-0966">Cell projection</keyword>
<dbReference type="SMART" id="SM00150">
    <property type="entry name" value="SPEC"/>
    <property type="match status" value="32"/>
</dbReference>
<dbReference type="GO" id="GO:0030056">
    <property type="term" value="C:hemidesmosome"/>
    <property type="evidence" value="ECO:0007669"/>
    <property type="project" value="TreeGrafter"/>
</dbReference>
<evidence type="ECO:0000256" key="17">
    <source>
        <dbReference type="SAM" id="Coils"/>
    </source>
</evidence>
<keyword evidence="14" id="KW-0206">Cytoskeleton</keyword>
<dbReference type="GO" id="GO:0003779">
    <property type="term" value="F:actin binding"/>
    <property type="evidence" value="ECO:0007669"/>
    <property type="project" value="UniProtKB-KW"/>
</dbReference>
<feature type="region of interest" description="Disordered" evidence="18">
    <location>
        <begin position="1630"/>
        <end position="1672"/>
    </location>
</feature>
<keyword evidence="19" id="KW-0732">Signal</keyword>
<evidence type="ECO:0000256" key="18">
    <source>
        <dbReference type="SAM" id="MobiDB-lite"/>
    </source>
</evidence>
<dbReference type="GO" id="GO:0005509">
    <property type="term" value="F:calcium ion binding"/>
    <property type="evidence" value="ECO:0007669"/>
    <property type="project" value="InterPro"/>
</dbReference>
<dbReference type="GO" id="GO:0031581">
    <property type="term" value="P:hemidesmosome assembly"/>
    <property type="evidence" value="ECO:0007669"/>
    <property type="project" value="TreeGrafter"/>
</dbReference>
<feature type="coiled-coil region" evidence="17">
    <location>
        <begin position="752"/>
        <end position="779"/>
    </location>
</feature>
<evidence type="ECO:0000256" key="10">
    <source>
        <dbReference type="ARBA" id="ARBA00022737"/>
    </source>
</evidence>
<evidence type="ECO:0000256" key="1">
    <source>
        <dbReference type="ARBA" id="ARBA00004236"/>
    </source>
</evidence>
<evidence type="ECO:0000256" key="4">
    <source>
        <dbReference type="ARBA" id="ARBA00022443"/>
    </source>
</evidence>
<dbReference type="InterPro" id="IPR001452">
    <property type="entry name" value="SH3_domain"/>
</dbReference>
<feature type="compositionally biased region" description="Polar residues" evidence="18">
    <location>
        <begin position="5193"/>
        <end position="5216"/>
    </location>
</feature>
<dbReference type="SUPFAM" id="SSF143575">
    <property type="entry name" value="GAS2 domain-like"/>
    <property type="match status" value="1"/>
</dbReference>
<keyword evidence="12" id="KW-0472">Membrane</keyword>
<dbReference type="GO" id="GO:0045104">
    <property type="term" value="P:intermediate filament cytoskeleton organization"/>
    <property type="evidence" value="ECO:0007669"/>
    <property type="project" value="InterPro"/>
</dbReference>
<keyword evidence="4 16" id="KW-0728">SH3 domain</keyword>
<dbReference type="FunFam" id="1.20.58.60:FF:000001">
    <property type="entry name" value="Microtubule-actin cross-linking factor 1"/>
    <property type="match status" value="4"/>
</dbReference>
<keyword evidence="25" id="KW-1185">Reference proteome</keyword>
<dbReference type="PROSITE" id="PS00019">
    <property type="entry name" value="ACTININ_1"/>
    <property type="match status" value="1"/>
</dbReference>
<feature type="coiled-coil region" evidence="17">
    <location>
        <begin position="3996"/>
        <end position="4067"/>
    </location>
</feature>
<dbReference type="PROSITE" id="PS50222">
    <property type="entry name" value="EF_HAND_2"/>
    <property type="match status" value="2"/>
</dbReference>
<feature type="coiled-coil region" evidence="17">
    <location>
        <begin position="2089"/>
        <end position="2116"/>
    </location>
</feature>
<feature type="domain" description="Calponin-homology (CH)" evidence="21">
    <location>
        <begin position="156"/>
        <end position="260"/>
    </location>
</feature>
<evidence type="ECO:0000256" key="8">
    <source>
        <dbReference type="ARBA" id="ARBA00022701"/>
    </source>
</evidence>
<name>A0A3B5M2D8_9TELE</name>
<dbReference type="STRING" id="32473.ENSXCOP00000015726"/>
<dbReference type="Pfam" id="PF21097">
    <property type="entry name" value="SR_plectin_7"/>
    <property type="match status" value="1"/>
</dbReference>
<dbReference type="CDD" id="cd00051">
    <property type="entry name" value="EFh"/>
    <property type="match status" value="1"/>
</dbReference>
<dbReference type="InterPro" id="IPR001715">
    <property type="entry name" value="CH_dom"/>
</dbReference>
<feature type="coiled-coil region" evidence="17">
    <location>
        <begin position="1110"/>
        <end position="1137"/>
    </location>
</feature>
<dbReference type="Gene3D" id="1.20.58.60">
    <property type="match status" value="27"/>
</dbReference>
<keyword evidence="6" id="KW-0963">Cytoplasm</keyword>
<keyword evidence="9" id="KW-0479">Metal-binding</keyword>
<evidence type="ECO:0000256" key="15">
    <source>
        <dbReference type="ARBA" id="ARBA00023273"/>
    </source>
</evidence>
<evidence type="ECO:0000259" key="22">
    <source>
        <dbReference type="PROSITE" id="PS50222"/>
    </source>
</evidence>
<feature type="compositionally biased region" description="Polar residues" evidence="18">
    <location>
        <begin position="1652"/>
        <end position="1663"/>
    </location>
</feature>
<keyword evidence="17" id="KW-0175">Coiled coil</keyword>
<dbReference type="InterPro" id="IPR002048">
    <property type="entry name" value="EF_hand_dom"/>
</dbReference>
<keyword evidence="10" id="KW-0677">Repeat</keyword>
<dbReference type="SMART" id="SM00243">
    <property type="entry name" value="GAS2"/>
    <property type="match status" value="1"/>
</dbReference>
<feature type="compositionally biased region" description="Polar residues" evidence="18">
    <location>
        <begin position="5224"/>
        <end position="5238"/>
    </location>
</feature>
<feature type="domain" description="Calponin-homology (CH)" evidence="21">
    <location>
        <begin position="40"/>
        <end position="143"/>
    </location>
</feature>
<dbReference type="FunFam" id="1.20.58.60:FF:000016">
    <property type="entry name" value="Microtubule-actin cross-linking factor 1"/>
    <property type="match status" value="1"/>
</dbReference>
<evidence type="ECO:0000256" key="13">
    <source>
        <dbReference type="ARBA" id="ARBA00023203"/>
    </source>
</evidence>
<feature type="chain" id="PRO_5017318928" evidence="19">
    <location>
        <begin position="23"/>
        <end position="5342"/>
    </location>
</feature>
<feature type="coiled-coil region" evidence="17">
    <location>
        <begin position="2307"/>
        <end position="2334"/>
    </location>
</feature>
<feature type="domain" description="EF-hand" evidence="22">
    <location>
        <begin position="5035"/>
        <end position="5070"/>
    </location>
</feature>
<evidence type="ECO:0000256" key="11">
    <source>
        <dbReference type="ARBA" id="ARBA00022837"/>
    </source>
</evidence>
<dbReference type="Pfam" id="PF13499">
    <property type="entry name" value="EF-hand_7"/>
    <property type="match status" value="1"/>
</dbReference>
<dbReference type="FunFam" id="1.20.58.60:FF:000025">
    <property type="entry name" value="microtubule-actin cross-linking factor 1"/>
    <property type="match status" value="1"/>
</dbReference>
<feature type="coiled-coil region" evidence="17">
    <location>
        <begin position="1429"/>
        <end position="1480"/>
    </location>
</feature>
<evidence type="ECO:0000313" key="25">
    <source>
        <dbReference type="Proteomes" id="UP000261380"/>
    </source>
</evidence>
<feature type="compositionally biased region" description="Low complexity" evidence="18">
    <location>
        <begin position="530"/>
        <end position="565"/>
    </location>
</feature>
<dbReference type="SMART" id="SM00054">
    <property type="entry name" value="EFh"/>
    <property type="match status" value="2"/>
</dbReference>
<dbReference type="Gene3D" id="1.20.58.1060">
    <property type="match status" value="1"/>
</dbReference>
<dbReference type="Ensembl" id="ENSXCOT00000015920.1">
    <property type="protein sequence ID" value="ENSXCOP00000015726.1"/>
    <property type="gene ID" value="ENSXCOG00000011874.1"/>
</dbReference>
<dbReference type="InterPro" id="IPR043197">
    <property type="entry name" value="Plakin"/>
</dbReference>
<feature type="coiled-coil region" evidence="17">
    <location>
        <begin position="2867"/>
        <end position="2901"/>
    </location>
</feature>
<protein>
    <submittedName>
        <fullName evidence="24">Dystonin</fullName>
    </submittedName>
</protein>
<feature type="domain" description="SH3" evidence="20">
    <location>
        <begin position="898"/>
        <end position="955"/>
    </location>
</feature>
<dbReference type="FunFam" id="1.20.58.60:FF:000008">
    <property type="entry name" value="microtubule-actin cross-linking factor 1"/>
    <property type="match status" value="2"/>
</dbReference>
<dbReference type="Gene3D" id="1.10.238.10">
    <property type="entry name" value="EF-hand"/>
    <property type="match status" value="1"/>
</dbReference>
<evidence type="ECO:0000256" key="16">
    <source>
        <dbReference type="PROSITE-ProRule" id="PRU00192"/>
    </source>
</evidence>
<feature type="region of interest" description="Disordered" evidence="18">
    <location>
        <begin position="5279"/>
        <end position="5342"/>
    </location>
</feature>
<evidence type="ECO:0000256" key="6">
    <source>
        <dbReference type="ARBA" id="ARBA00022490"/>
    </source>
</evidence>
<dbReference type="PROSITE" id="PS00020">
    <property type="entry name" value="ACTININ_2"/>
    <property type="match status" value="1"/>
</dbReference>
<dbReference type="Pfam" id="PF00435">
    <property type="entry name" value="Spectrin"/>
    <property type="match status" value="18"/>
</dbReference>
<reference evidence="24" key="1">
    <citation type="submission" date="2025-08" db="UniProtKB">
        <authorList>
            <consortium name="Ensembl"/>
        </authorList>
    </citation>
    <scope>IDENTIFICATION</scope>
</reference>
<feature type="signal peptide" evidence="19">
    <location>
        <begin position="1"/>
        <end position="22"/>
    </location>
</feature>
<dbReference type="InterPro" id="IPR036872">
    <property type="entry name" value="CH_dom_sf"/>
</dbReference>
<dbReference type="Proteomes" id="UP000261380">
    <property type="component" value="Unplaced"/>
</dbReference>
<feature type="coiled-coil region" evidence="17">
    <location>
        <begin position="4757"/>
        <end position="4784"/>
    </location>
</feature>
<dbReference type="GO" id="GO:0005925">
    <property type="term" value="C:focal adhesion"/>
    <property type="evidence" value="ECO:0007669"/>
    <property type="project" value="TreeGrafter"/>
</dbReference>
<dbReference type="InterPro" id="IPR036534">
    <property type="entry name" value="GAR_dom_sf"/>
</dbReference>
<dbReference type="Pfam" id="PF00307">
    <property type="entry name" value="CH"/>
    <property type="match status" value="2"/>
</dbReference>
<dbReference type="SUPFAM" id="SSF46966">
    <property type="entry name" value="Spectrin repeat"/>
    <property type="match status" value="28"/>
</dbReference>
<dbReference type="InterPro" id="IPR049538">
    <property type="entry name" value="PCN-like_spectrin-like_rpt"/>
</dbReference>
<dbReference type="GO" id="GO:0005882">
    <property type="term" value="C:intermediate filament"/>
    <property type="evidence" value="ECO:0007669"/>
    <property type="project" value="TreeGrafter"/>
</dbReference>
<dbReference type="GO" id="GO:0005886">
    <property type="term" value="C:plasma membrane"/>
    <property type="evidence" value="ECO:0007669"/>
    <property type="project" value="UniProtKB-SubCell"/>
</dbReference>
<evidence type="ECO:0000256" key="9">
    <source>
        <dbReference type="ARBA" id="ARBA00022723"/>
    </source>
</evidence>
<dbReference type="PANTHER" id="PTHR23169">
    <property type="entry name" value="ENVOPLAKIN"/>
    <property type="match status" value="1"/>
</dbReference>
<feature type="coiled-coil region" evidence="17">
    <location>
        <begin position="2584"/>
        <end position="2614"/>
    </location>
</feature>
<dbReference type="InterPro" id="IPR018159">
    <property type="entry name" value="Spectrin/alpha-actinin"/>
</dbReference>
<accession>A0A3B5M2D8</accession>
<keyword evidence="7" id="KW-0597">Phosphoprotein</keyword>
<dbReference type="GO" id="GO:0008017">
    <property type="term" value="F:microtubule binding"/>
    <property type="evidence" value="ECO:0007669"/>
    <property type="project" value="InterPro"/>
</dbReference>
<proteinExistence type="predicted"/>
<organism evidence="24 25">
    <name type="scientific">Xiphophorus couchianus</name>
    <name type="common">Monterrey platyfish</name>
    <dbReference type="NCBI Taxonomy" id="32473"/>
    <lineage>
        <taxon>Eukaryota</taxon>
        <taxon>Metazoa</taxon>
        <taxon>Chordata</taxon>
        <taxon>Craniata</taxon>
        <taxon>Vertebrata</taxon>
        <taxon>Euteleostomi</taxon>
        <taxon>Actinopterygii</taxon>
        <taxon>Neopterygii</taxon>
        <taxon>Teleostei</taxon>
        <taxon>Neoteleostei</taxon>
        <taxon>Acanthomorphata</taxon>
        <taxon>Ovalentaria</taxon>
        <taxon>Atherinomorphae</taxon>
        <taxon>Cyprinodontiformes</taxon>
        <taxon>Poeciliidae</taxon>
        <taxon>Poeciliinae</taxon>
        <taxon>Xiphophorus</taxon>
    </lineage>
</organism>
<dbReference type="SMART" id="SM00033">
    <property type="entry name" value="CH"/>
    <property type="match status" value="2"/>
</dbReference>
<feature type="domain" description="GAR" evidence="23">
    <location>
        <begin position="5075"/>
        <end position="5147"/>
    </location>
</feature>
<feature type="region of interest" description="Disordered" evidence="18">
    <location>
        <begin position="530"/>
        <end position="571"/>
    </location>
</feature>
<dbReference type="InterPro" id="IPR002017">
    <property type="entry name" value="Spectrin_repeat"/>
</dbReference>
<dbReference type="GO" id="GO:0042060">
    <property type="term" value="P:wound healing"/>
    <property type="evidence" value="ECO:0007669"/>
    <property type="project" value="TreeGrafter"/>
</dbReference>
<evidence type="ECO:0000256" key="14">
    <source>
        <dbReference type="ARBA" id="ARBA00023212"/>
    </source>
</evidence>
<dbReference type="GO" id="GO:0005874">
    <property type="term" value="C:microtubule"/>
    <property type="evidence" value="ECO:0007669"/>
    <property type="project" value="UniProtKB-KW"/>
</dbReference>
<evidence type="ECO:0000259" key="23">
    <source>
        <dbReference type="PROSITE" id="PS51460"/>
    </source>
</evidence>